<evidence type="ECO:0000313" key="14">
    <source>
        <dbReference type="Proteomes" id="UP000605259"/>
    </source>
</evidence>
<comment type="subcellular location">
    <subcellularLocation>
        <location evidence="2">Membrane</location>
        <topology evidence="2">Multi-pass membrane protein</topology>
    </subcellularLocation>
</comment>
<dbReference type="InterPro" id="IPR001478">
    <property type="entry name" value="PDZ"/>
</dbReference>
<evidence type="ECO:0000256" key="1">
    <source>
        <dbReference type="ARBA" id="ARBA00001947"/>
    </source>
</evidence>
<evidence type="ECO:0000256" key="5">
    <source>
        <dbReference type="ARBA" id="ARBA00022692"/>
    </source>
</evidence>
<dbReference type="GO" id="GO:0016020">
    <property type="term" value="C:membrane"/>
    <property type="evidence" value="ECO:0007669"/>
    <property type="project" value="UniProtKB-SubCell"/>
</dbReference>
<comment type="similarity">
    <text evidence="3 11">Belongs to the peptidase M50B family.</text>
</comment>
<feature type="transmembrane region" description="Helical" evidence="11">
    <location>
        <begin position="343"/>
        <end position="363"/>
    </location>
</feature>
<dbReference type="GO" id="GO:0046872">
    <property type="term" value="F:metal ion binding"/>
    <property type="evidence" value="ECO:0007669"/>
    <property type="project" value="UniProtKB-KW"/>
</dbReference>
<proteinExistence type="inferred from homology"/>
<evidence type="ECO:0000256" key="7">
    <source>
        <dbReference type="ARBA" id="ARBA00022833"/>
    </source>
</evidence>
<reference evidence="13" key="1">
    <citation type="journal article" date="2014" name="Int. J. Syst. Evol. Microbiol.">
        <title>Complete genome sequence of Corynebacterium casei LMG S-19264T (=DSM 44701T), isolated from a smear-ripened cheese.</title>
        <authorList>
            <consortium name="US DOE Joint Genome Institute (JGI-PGF)"/>
            <person name="Walter F."/>
            <person name="Albersmeier A."/>
            <person name="Kalinowski J."/>
            <person name="Ruckert C."/>
        </authorList>
    </citation>
    <scope>NUCLEOTIDE SEQUENCE</scope>
    <source>
        <strain evidence="13">CGMCC 1.12698</strain>
    </source>
</reference>
<evidence type="ECO:0000256" key="4">
    <source>
        <dbReference type="ARBA" id="ARBA00022670"/>
    </source>
</evidence>
<dbReference type="Proteomes" id="UP000605259">
    <property type="component" value="Unassembled WGS sequence"/>
</dbReference>
<keyword evidence="8 11" id="KW-1133">Transmembrane helix</keyword>
<dbReference type="AlphaFoldDB" id="A0A917APZ2"/>
<feature type="domain" description="PDZ" evidence="12">
    <location>
        <begin position="188"/>
        <end position="268"/>
    </location>
</feature>
<dbReference type="PANTHER" id="PTHR42837:SF2">
    <property type="entry name" value="MEMBRANE METALLOPROTEASE ARASP2, CHLOROPLASTIC-RELATED"/>
    <property type="match status" value="1"/>
</dbReference>
<comment type="caution">
    <text evidence="13">The sequence shown here is derived from an EMBL/GenBank/DDBJ whole genome shotgun (WGS) entry which is preliminary data.</text>
</comment>
<dbReference type="Gene3D" id="2.30.42.10">
    <property type="match status" value="1"/>
</dbReference>
<keyword evidence="11" id="KW-0479">Metal-binding</keyword>
<evidence type="ECO:0000256" key="8">
    <source>
        <dbReference type="ARBA" id="ARBA00022989"/>
    </source>
</evidence>
<evidence type="ECO:0000256" key="11">
    <source>
        <dbReference type="RuleBase" id="RU362031"/>
    </source>
</evidence>
<keyword evidence="6 11" id="KW-0378">Hydrolase</keyword>
<dbReference type="RefSeq" id="WP_188387684.1">
    <property type="nucleotide sequence ID" value="NZ_BMFK01000001.1"/>
</dbReference>
<dbReference type="SMART" id="SM00228">
    <property type="entry name" value="PDZ"/>
    <property type="match status" value="1"/>
</dbReference>
<dbReference type="PANTHER" id="PTHR42837">
    <property type="entry name" value="REGULATOR OF SIGMA-E PROTEASE RSEP"/>
    <property type="match status" value="1"/>
</dbReference>
<keyword evidence="5 11" id="KW-0812">Transmembrane</keyword>
<dbReference type="InterPro" id="IPR008915">
    <property type="entry name" value="Peptidase_M50"/>
</dbReference>
<dbReference type="NCBIfam" id="TIGR00054">
    <property type="entry name" value="RIP metalloprotease RseP"/>
    <property type="match status" value="1"/>
</dbReference>
<dbReference type="CDD" id="cd23081">
    <property type="entry name" value="cpPDZ_EcRseP-like"/>
    <property type="match status" value="1"/>
</dbReference>
<dbReference type="GO" id="GO:0004222">
    <property type="term" value="F:metalloendopeptidase activity"/>
    <property type="evidence" value="ECO:0007669"/>
    <property type="project" value="InterPro"/>
</dbReference>
<dbReference type="InterPro" id="IPR041489">
    <property type="entry name" value="PDZ_6"/>
</dbReference>
<evidence type="ECO:0000256" key="10">
    <source>
        <dbReference type="ARBA" id="ARBA00023136"/>
    </source>
</evidence>
<dbReference type="InterPro" id="IPR036034">
    <property type="entry name" value="PDZ_sf"/>
</dbReference>
<protein>
    <recommendedName>
        <fullName evidence="11">Zinc metalloprotease</fullName>
        <ecNumber evidence="11">3.4.24.-</ecNumber>
    </recommendedName>
</protein>
<comment type="cofactor">
    <cofactor evidence="1 11">
        <name>Zn(2+)</name>
        <dbReference type="ChEBI" id="CHEBI:29105"/>
    </cofactor>
</comment>
<dbReference type="EMBL" id="BMFK01000001">
    <property type="protein sequence ID" value="GGE65277.1"/>
    <property type="molecule type" value="Genomic_DNA"/>
</dbReference>
<dbReference type="PROSITE" id="PS50106">
    <property type="entry name" value="PDZ"/>
    <property type="match status" value="1"/>
</dbReference>
<dbReference type="EC" id="3.4.24.-" evidence="11"/>
<accession>A0A917APZ2</accession>
<keyword evidence="7 11" id="KW-0862">Zinc</keyword>
<feature type="transmembrane region" description="Helical" evidence="11">
    <location>
        <begin position="392"/>
        <end position="411"/>
    </location>
</feature>
<evidence type="ECO:0000259" key="12">
    <source>
        <dbReference type="PROSITE" id="PS50106"/>
    </source>
</evidence>
<dbReference type="CDD" id="cd06163">
    <property type="entry name" value="S2P-M50_PDZ_RseP-like"/>
    <property type="match status" value="1"/>
</dbReference>
<keyword evidence="4" id="KW-0645">Protease</keyword>
<reference evidence="13" key="2">
    <citation type="submission" date="2020-09" db="EMBL/GenBank/DDBJ databases">
        <authorList>
            <person name="Sun Q."/>
            <person name="Zhou Y."/>
        </authorList>
    </citation>
    <scope>NUCLEOTIDE SEQUENCE</scope>
    <source>
        <strain evidence="13">CGMCC 1.12698</strain>
    </source>
</reference>
<dbReference type="InterPro" id="IPR004387">
    <property type="entry name" value="Pept_M50_Zn"/>
</dbReference>
<feature type="transmembrane region" description="Helical" evidence="11">
    <location>
        <begin position="6"/>
        <end position="25"/>
    </location>
</feature>
<gene>
    <name evidence="13" type="ORF">GCM10007140_14320</name>
</gene>
<dbReference type="Pfam" id="PF17820">
    <property type="entry name" value="PDZ_6"/>
    <property type="match status" value="1"/>
</dbReference>
<evidence type="ECO:0000256" key="6">
    <source>
        <dbReference type="ARBA" id="ARBA00022801"/>
    </source>
</evidence>
<dbReference type="Pfam" id="PF02163">
    <property type="entry name" value="Peptidase_M50"/>
    <property type="match status" value="1"/>
</dbReference>
<evidence type="ECO:0000313" key="13">
    <source>
        <dbReference type="EMBL" id="GGE65277.1"/>
    </source>
</evidence>
<evidence type="ECO:0000256" key="2">
    <source>
        <dbReference type="ARBA" id="ARBA00004141"/>
    </source>
</evidence>
<name>A0A917APZ2_9BACI</name>
<evidence type="ECO:0000256" key="3">
    <source>
        <dbReference type="ARBA" id="ARBA00007931"/>
    </source>
</evidence>
<dbReference type="GO" id="GO:0006508">
    <property type="term" value="P:proteolysis"/>
    <property type="evidence" value="ECO:0007669"/>
    <property type="project" value="UniProtKB-KW"/>
</dbReference>
<keyword evidence="9 11" id="KW-0482">Metalloprotease</keyword>
<keyword evidence="10 11" id="KW-0472">Membrane</keyword>
<feature type="transmembrane region" description="Helical" evidence="11">
    <location>
        <begin position="170"/>
        <end position="193"/>
    </location>
</feature>
<evidence type="ECO:0000256" key="9">
    <source>
        <dbReference type="ARBA" id="ARBA00023049"/>
    </source>
</evidence>
<dbReference type="SUPFAM" id="SSF50156">
    <property type="entry name" value="PDZ domain-like"/>
    <property type="match status" value="1"/>
</dbReference>
<organism evidence="13 14">
    <name type="scientific">Priestia taiwanensis</name>
    <dbReference type="NCBI Taxonomy" id="1347902"/>
    <lineage>
        <taxon>Bacteria</taxon>
        <taxon>Bacillati</taxon>
        <taxon>Bacillota</taxon>
        <taxon>Bacilli</taxon>
        <taxon>Bacillales</taxon>
        <taxon>Bacillaceae</taxon>
        <taxon>Priestia</taxon>
    </lineage>
</organism>
<sequence>MNTVLSFILIFGALVFFHELGHLYFAKRAGILCREFAIGFGPKIFWFTHNETLYTIRLLPLGGFVRMAGEDPETVEIKPGSRIGLVMNEQGKVVKLIGNRFEKYVNIRLVEVEEIDLEHKLYIKGYEEDGETIQTFSIDEKAMIVQDEQETQIAPYNRQFGSKTLWQRSLAILAGPLMNFLLAIVILVGIGLVQGVVTDKAEIGKVVEGSVAQKAGLQEGDKVISIDGKPMNTWQDIRTFVEAKPNTQITMNIERAGEKKQVDIIPAGNEMPDGKTVGKIGMHTPMEKSLLGALQSGVTQAYGYGKAIFVGLGQLITGQVSFDSLSGPVGIYNYTDQAASSGIYVLLHWAAFLSVNLGVMNLLPLPALDGGRLLFFVIEGLRGKPIDRHKESMVHFIGFALLFLLMIVVTWNDIRKFFL</sequence>
<keyword evidence="14" id="KW-1185">Reference proteome</keyword>